<dbReference type="PROSITE" id="PS00552">
    <property type="entry name" value="HTH_MERR_1"/>
    <property type="match status" value="1"/>
</dbReference>
<dbReference type="Proteomes" id="UP000306145">
    <property type="component" value="Unassembled WGS sequence"/>
</dbReference>
<dbReference type="PANTHER" id="PTHR30204">
    <property type="entry name" value="REDOX-CYCLING DRUG-SENSING TRANSCRIPTIONAL ACTIVATOR SOXR"/>
    <property type="match status" value="1"/>
</dbReference>
<comment type="caution">
    <text evidence="4">The sequence shown here is derived from an EMBL/GenBank/DDBJ whole genome shotgun (WGS) entry which is preliminary data.</text>
</comment>
<dbReference type="RefSeq" id="WP_139582097.1">
    <property type="nucleotide sequence ID" value="NZ_VDFY01000065.1"/>
</dbReference>
<evidence type="ECO:0000256" key="1">
    <source>
        <dbReference type="ARBA" id="ARBA00023125"/>
    </source>
</evidence>
<dbReference type="PROSITE" id="PS51746">
    <property type="entry name" value="PPM_2"/>
    <property type="match status" value="1"/>
</dbReference>
<evidence type="ECO:0000313" key="4">
    <source>
        <dbReference type="EMBL" id="TNH31646.1"/>
    </source>
</evidence>
<feature type="domain" description="PPM-type phosphatase" evidence="3">
    <location>
        <begin position="124"/>
        <end position="352"/>
    </location>
</feature>
<reference evidence="4 5" key="1">
    <citation type="submission" date="2019-06" db="EMBL/GenBank/DDBJ databases">
        <title>Micromonospora ordensis sp. nov., isolated from deep marine sediment.</title>
        <authorList>
            <person name="Veyisoglu A."/>
            <person name="Carro L."/>
            <person name="Klenk H.-P."/>
            <person name="Sahin N."/>
        </authorList>
    </citation>
    <scope>NUCLEOTIDE SEQUENCE [LARGE SCALE GENOMIC DNA]</scope>
    <source>
        <strain evidence="4 5">S2509</strain>
    </source>
</reference>
<sequence length="355" mass="36745">MGLLTIGAFARAAGLTPKALRLYDQVGVLAPAAVDPESGYRLYDREQVPLARLVAQLRRIGMPLATVRTVCALEPAAAAEVITAYWRQVTVDTAARARVAAVLVDHLSQGGTTVSDSNHTLAVRCAAGCDVGVVRDSNEDAAYAGERLLAVADGMRGPGGAAASAAAIDALRALELTDVPAVDLLAMLAGAVTDADATVRALATDEHQPATTLTALLRSGSQLALVHIGDTRAYLLRGGELSLLTQDHTWVQAQVDQGRLSRDEAEVHPRRAVLVRALGGGPRVEADLALRTALPGDRYLLCSDGLSAVVDRSALRETLGAATDPAHTVRELIAAATAAGAPDNIACVVADVVAV</sequence>
<dbReference type="PANTHER" id="PTHR30204:SF97">
    <property type="entry name" value="MERR FAMILY REGULATORY PROTEIN"/>
    <property type="match status" value="1"/>
</dbReference>
<dbReference type="GO" id="GO:0003677">
    <property type="term" value="F:DNA binding"/>
    <property type="evidence" value="ECO:0007669"/>
    <property type="project" value="UniProtKB-KW"/>
</dbReference>
<evidence type="ECO:0000313" key="5">
    <source>
        <dbReference type="Proteomes" id="UP000306145"/>
    </source>
</evidence>
<dbReference type="InterPro" id="IPR001932">
    <property type="entry name" value="PPM-type_phosphatase-like_dom"/>
</dbReference>
<dbReference type="SMART" id="SM00331">
    <property type="entry name" value="PP2C_SIG"/>
    <property type="match status" value="1"/>
</dbReference>
<dbReference type="Pfam" id="PF13672">
    <property type="entry name" value="PP2C_2"/>
    <property type="match status" value="1"/>
</dbReference>
<dbReference type="SUPFAM" id="SSF81606">
    <property type="entry name" value="PP2C-like"/>
    <property type="match status" value="1"/>
</dbReference>
<evidence type="ECO:0000259" key="3">
    <source>
        <dbReference type="PROSITE" id="PS51746"/>
    </source>
</evidence>
<dbReference type="CDD" id="cd00143">
    <property type="entry name" value="PP2Cc"/>
    <property type="match status" value="1"/>
</dbReference>
<proteinExistence type="predicted"/>
<accession>A0A5C4QZU5</accession>
<protein>
    <submittedName>
        <fullName evidence="4">MerR family transcriptional regulator</fullName>
    </submittedName>
</protein>
<dbReference type="SUPFAM" id="SSF46955">
    <property type="entry name" value="Putative DNA-binding domain"/>
    <property type="match status" value="1"/>
</dbReference>
<dbReference type="SMART" id="SM00422">
    <property type="entry name" value="HTH_MERR"/>
    <property type="match status" value="1"/>
</dbReference>
<dbReference type="InterPro" id="IPR036457">
    <property type="entry name" value="PPM-type-like_dom_sf"/>
</dbReference>
<gene>
    <name evidence="4" type="ORF">FHG89_01300</name>
</gene>
<keyword evidence="5" id="KW-1185">Reference proteome</keyword>
<dbReference type="Pfam" id="PF13411">
    <property type="entry name" value="MerR_1"/>
    <property type="match status" value="1"/>
</dbReference>
<name>A0A5C4QZU5_9ACTN</name>
<evidence type="ECO:0000259" key="2">
    <source>
        <dbReference type="PROSITE" id="PS50937"/>
    </source>
</evidence>
<keyword evidence="1" id="KW-0238">DNA-binding</keyword>
<dbReference type="GO" id="GO:0003700">
    <property type="term" value="F:DNA-binding transcription factor activity"/>
    <property type="evidence" value="ECO:0007669"/>
    <property type="project" value="InterPro"/>
</dbReference>
<feature type="domain" description="HTH merR-type" evidence="2">
    <location>
        <begin position="3"/>
        <end position="73"/>
    </location>
</feature>
<dbReference type="InterPro" id="IPR047057">
    <property type="entry name" value="MerR_fam"/>
</dbReference>
<dbReference type="InterPro" id="IPR000551">
    <property type="entry name" value="MerR-type_HTH_dom"/>
</dbReference>
<dbReference type="SMART" id="SM00332">
    <property type="entry name" value="PP2Cc"/>
    <property type="match status" value="1"/>
</dbReference>
<organism evidence="4 5">
    <name type="scientific">Micromonospora orduensis</name>
    <dbReference type="NCBI Taxonomy" id="1420891"/>
    <lineage>
        <taxon>Bacteria</taxon>
        <taxon>Bacillati</taxon>
        <taxon>Actinomycetota</taxon>
        <taxon>Actinomycetes</taxon>
        <taxon>Micromonosporales</taxon>
        <taxon>Micromonosporaceae</taxon>
        <taxon>Micromonospora</taxon>
    </lineage>
</organism>
<dbReference type="EMBL" id="VDFY01000065">
    <property type="protein sequence ID" value="TNH31646.1"/>
    <property type="molecule type" value="Genomic_DNA"/>
</dbReference>
<dbReference type="AlphaFoldDB" id="A0A5C4QZU5"/>
<dbReference type="OrthoDB" id="9801841at2"/>
<dbReference type="Gene3D" id="3.60.40.10">
    <property type="entry name" value="PPM-type phosphatase domain"/>
    <property type="match status" value="1"/>
</dbReference>
<dbReference type="InterPro" id="IPR009061">
    <property type="entry name" value="DNA-bd_dom_put_sf"/>
</dbReference>
<dbReference type="PROSITE" id="PS50937">
    <property type="entry name" value="HTH_MERR_2"/>
    <property type="match status" value="1"/>
</dbReference>
<dbReference type="Gene3D" id="1.10.1660.10">
    <property type="match status" value="1"/>
</dbReference>